<accession>A0A6N9NMV6</accession>
<dbReference type="Pfam" id="PF05016">
    <property type="entry name" value="ParE_toxin"/>
    <property type="match status" value="1"/>
</dbReference>
<dbReference type="InterPro" id="IPR035093">
    <property type="entry name" value="RelE/ParE_toxin_dom_sf"/>
</dbReference>
<evidence type="ECO:0000313" key="3">
    <source>
        <dbReference type="Proteomes" id="UP000470771"/>
    </source>
</evidence>
<dbReference type="Proteomes" id="UP000470771">
    <property type="component" value="Unassembled WGS sequence"/>
</dbReference>
<dbReference type="InterPro" id="IPR007712">
    <property type="entry name" value="RelE/ParE_toxin"/>
</dbReference>
<gene>
    <name evidence="2" type="ORF">GQN54_14285</name>
</gene>
<evidence type="ECO:0000313" key="2">
    <source>
        <dbReference type="EMBL" id="NBG67293.1"/>
    </source>
</evidence>
<keyword evidence="3" id="KW-1185">Reference proteome</keyword>
<keyword evidence="1" id="KW-1277">Toxin-antitoxin system</keyword>
<protein>
    <submittedName>
        <fullName evidence="2">Type II toxin-antitoxin system RelE/ParE family toxin</fullName>
    </submittedName>
</protein>
<dbReference type="Gene3D" id="3.30.2310.20">
    <property type="entry name" value="RelE-like"/>
    <property type="match status" value="1"/>
</dbReference>
<dbReference type="AlphaFoldDB" id="A0A6N9NMV6"/>
<dbReference type="RefSeq" id="WP_160634245.1">
    <property type="nucleotide sequence ID" value="NZ_WWNE01000018.1"/>
</dbReference>
<sequence>MTREIFWSPDAEKDFESILKYLQVRWNNQITRRFINKVEENIDLILKDPQMFPLINEQYGIRKSVLTKQNTLFYREKNDRIEIIRLFDTRQDPTKLDFLK</sequence>
<proteinExistence type="predicted"/>
<comment type="caution">
    <text evidence="2">The sequence shown here is derived from an EMBL/GenBank/DDBJ whole genome shotgun (WGS) entry which is preliminary data.</text>
</comment>
<organism evidence="2 3">
    <name type="scientific">Acidiluteibacter ferrifornacis</name>
    <dbReference type="NCBI Taxonomy" id="2692424"/>
    <lineage>
        <taxon>Bacteria</taxon>
        <taxon>Pseudomonadati</taxon>
        <taxon>Bacteroidota</taxon>
        <taxon>Flavobacteriia</taxon>
        <taxon>Flavobacteriales</taxon>
        <taxon>Cryomorphaceae</taxon>
        <taxon>Acidiluteibacter</taxon>
    </lineage>
</organism>
<dbReference type="EMBL" id="WWNE01000018">
    <property type="protein sequence ID" value="NBG67293.1"/>
    <property type="molecule type" value="Genomic_DNA"/>
</dbReference>
<name>A0A6N9NMV6_9FLAO</name>
<evidence type="ECO:0000256" key="1">
    <source>
        <dbReference type="ARBA" id="ARBA00022649"/>
    </source>
</evidence>
<reference evidence="2 3" key="1">
    <citation type="submission" date="2019-12" db="EMBL/GenBank/DDBJ databases">
        <authorList>
            <person name="Zhao J."/>
        </authorList>
    </citation>
    <scope>NUCLEOTIDE SEQUENCE [LARGE SCALE GENOMIC DNA]</scope>
    <source>
        <strain evidence="2 3">S-15</strain>
    </source>
</reference>